<dbReference type="EMBL" id="RKHJ01000001">
    <property type="protein sequence ID" value="ROR67342.1"/>
    <property type="molecule type" value="Genomic_DNA"/>
</dbReference>
<comment type="caution">
    <text evidence="3">The sequence shown here is derived from an EMBL/GenBank/DDBJ whole genome shotgun (WGS) entry which is preliminary data.</text>
</comment>
<dbReference type="AlphaFoldDB" id="A0A3N2AX47"/>
<sequence>MRSIVLGGIAAASLVLALAGCATTAGSAPDAPASPGATDSPTAPAAPVGTGADAQARLADLPTPSATEPVLAIGTVLEQDGGAILCVGAVAESAPPQCDGPELLGWDWAAFDHEETGGVRWVQGVAIEGTYDAEAQTFTPTGEPTSAAAIQLPAVETPEGELDEATIAAVQEDLTTIPGPNMLGSWGERGTVVLNVTYDDGSVQAAIDDIYGDGVVFVVPALRG</sequence>
<feature type="region of interest" description="Disordered" evidence="1">
    <location>
        <begin position="27"/>
        <end position="49"/>
    </location>
</feature>
<name>A0A3N2AX47_9MICO</name>
<keyword evidence="2" id="KW-0732">Signal</keyword>
<evidence type="ECO:0000313" key="4">
    <source>
        <dbReference type="Proteomes" id="UP000275456"/>
    </source>
</evidence>
<dbReference type="Proteomes" id="UP000275456">
    <property type="component" value="Unassembled WGS sequence"/>
</dbReference>
<accession>A0A3N2AX47</accession>
<gene>
    <name evidence="3" type="ORF">EDD26_2753</name>
</gene>
<reference evidence="3 4" key="1">
    <citation type="submission" date="2018-11" db="EMBL/GenBank/DDBJ databases">
        <title>Sequencing the genomes of 1000 actinobacteria strains.</title>
        <authorList>
            <person name="Klenk H.-P."/>
        </authorList>
    </citation>
    <scope>NUCLEOTIDE SEQUENCE [LARGE SCALE GENOMIC DNA]</scope>
    <source>
        <strain evidence="3 4">DSM 9580</strain>
    </source>
</reference>
<protein>
    <submittedName>
        <fullName evidence="3">Uncharacterized protein</fullName>
    </submittedName>
</protein>
<keyword evidence="4" id="KW-1185">Reference proteome</keyword>
<organism evidence="3 4">
    <name type="scientific">Agrococcus jenensis</name>
    <dbReference type="NCBI Taxonomy" id="46353"/>
    <lineage>
        <taxon>Bacteria</taxon>
        <taxon>Bacillati</taxon>
        <taxon>Actinomycetota</taxon>
        <taxon>Actinomycetes</taxon>
        <taxon>Micrococcales</taxon>
        <taxon>Microbacteriaceae</taxon>
        <taxon>Agrococcus</taxon>
    </lineage>
</organism>
<feature type="signal peptide" evidence="2">
    <location>
        <begin position="1"/>
        <end position="27"/>
    </location>
</feature>
<dbReference type="PROSITE" id="PS51257">
    <property type="entry name" value="PROKAR_LIPOPROTEIN"/>
    <property type="match status" value="1"/>
</dbReference>
<feature type="chain" id="PRO_5017973099" evidence="2">
    <location>
        <begin position="28"/>
        <end position="224"/>
    </location>
</feature>
<proteinExistence type="predicted"/>
<dbReference type="RefSeq" id="WP_123698217.1">
    <property type="nucleotide sequence ID" value="NZ_RKHJ01000001.1"/>
</dbReference>
<dbReference type="OrthoDB" id="5178481at2"/>
<evidence type="ECO:0000256" key="2">
    <source>
        <dbReference type="SAM" id="SignalP"/>
    </source>
</evidence>
<evidence type="ECO:0000256" key="1">
    <source>
        <dbReference type="SAM" id="MobiDB-lite"/>
    </source>
</evidence>
<evidence type="ECO:0000313" key="3">
    <source>
        <dbReference type="EMBL" id="ROR67342.1"/>
    </source>
</evidence>